<proteinExistence type="predicted"/>
<organism evidence="4">
    <name type="scientific">Dissoconium aciculare CBS 342.82</name>
    <dbReference type="NCBI Taxonomy" id="1314786"/>
    <lineage>
        <taxon>Eukaryota</taxon>
        <taxon>Fungi</taxon>
        <taxon>Dikarya</taxon>
        <taxon>Ascomycota</taxon>
        <taxon>Pezizomycotina</taxon>
        <taxon>Dothideomycetes</taxon>
        <taxon>Dothideomycetidae</taxon>
        <taxon>Mycosphaerellales</taxon>
        <taxon>Dissoconiaceae</taxon>
        <taxon>Dissoconium</taxon>
    </lineage>
</organism>
<dbReference type="InterPro" id="IPR007306">
    <property type="entry name" value="Rit1"/>
</dbReference>
<evidence type="ECO:0000313" key="4">
    <source>
        <dbReference type="RefSeq" id="XP_033460111.1"/>
    </source>
</evidence>
<dbReference type="GO" id="GO:0005737">
    <property type="term" value="C:cytoplasm"/>
    <property type="evidence" value="ECO:0007669"/>
    <property type="project" value="TreeGrafter"/>
</dbReference>
<reference evidence="4" key="2">
    <citation type="submission" date="2020-04" db="EMBL/GenBank/DDBJ databases">
        <authorList>
            <consortium name="NCBI Genome Project"/>
        </authorList>
    </citation>
    <scope>NUCLEOTIDE SEQUENCE</scope>
    <source>
        <strain evidence="4">CBS 342.82</strain>
    </source>
</reference>
<feature type="domain" description="Rit1 N-terminal" evidence="2">
    <location>
        <begin position="28"/>
        <end position="292"/>
    </location>
</feature>
<gene>
    <name evidence="4" type="ORF">K489DRAFT_410149</name>
</gene>
<dbReference type="OrthoDB" id="45256at2759"/>
<accession>A0A6J3M4W6</accession>
<evidence type="ECO:0000313" key="3">
    <source>
        <dbReference type="Proteomes" id="UP000504637"/>
    </source>
</evidence>
<keyword evidence="4" id="KW-0808">Transferase</keyword>
<dbReference type="PANTHER" id="PTHR31811:SF0">
    <property type="entry name" value="TRNA A64-2'-O-RIBOSYLPHOSPHATE TRANSFERASE"/>
    <property type="match status" value="1"/>
</dbReference>
<reference evidence="4" key="1">
    <citation type="submission" date="2020-01" db="EMBL/GenBank/DDBJ databases">
        <authorList>
            <consortium name="DOE Joint Genome Institute"/>
            <person name="Haridas S."/>
            <person name="Albert R."/>
            <person name="Binder M."/>
            <person name="Bloem J."/>
            <person name="Labutti K."/>
            <person name="Salamov A."/>
            <person name="Andreopoulos B."/>
            <person name="Baker S.E."/>
            <person name="Barry K."/>
            <person name="Bills G."/>
            <person name="Bluhm B.H."/>
            <person name="Cannon C."/>
            <person name="Castanera R."/>
            <person name="Culley D.E."/>
            <person name="Daum C."/>
            <person name="Ezra D."/>
            <person name="Gonzalez J.B."/>
            <person name="Henrissat B."/>
            <person name="Kuo A."/>
            <person name="Liang C."/>
            <person name="Lipzen A."/>
            <person name="Lutzoni F."/>
            <person name="Magnuson J."/>
            <person name="Mondo S."/>
            <person name="Nolan M."/>
            <person name="Ohm R."/>
            <person name="Pangilinan J."/>
            <person name="Park H.-J."/>
            <person name="Ramirez L."/>
            <person name="Alfaro M."/>
            <person name="Sun H."/>
            <person name="Tritt A."/>
            <person name="Yoshinaga Y."/>
            <person name="Zwiers L.-H."/>
            <person name="Turgeon B.G."/>
            <person name="Goodwin S.B."/>
            <person name="Spatafora J.W."/>
            <person name="Crous P.W."/>
            <person name="Grigoriev I.V."/>
        </authorList>
    </citation>
    <scope>NUCLEOTIDE SEQUENCE</scope>
    <source>
        <strain evidence="4">CBS 342.82</strain>
    </source>
</reference>
<evidence type="ECO:0000259" key="2">
    <source>
        <dbReference type="Pfam" id="PF17184"/>
    </source>
</evidence>
<dbReference type="GeneID" id="54365471"/>
<sequence>MSSKKVLGESDLIFSSASFALKNALGELKRNHQSVGKRLRSIYSDATFVQSVADAYNLPLVANERCGSWYIPQDASVGFAHSKKGSAYFKSTDGHFGQWSFSLRRLNLQVLDLIGQHGGCIIVDSTRKGKSMPDALSKTVPIWATTLNRLLFPDERDFHSLQVPGNVVSASEAQQIDLRIDGFLTQLGTLELDIVALRAQLQERPMRCVWQRPGDITSSDGCDRSRHNTIVLCTASNFTSTEASTDLNYIQGAADDHETWSLGLDAASFWTHCERFLNSAEQDLPELVATVMAESPHSRVVNPPVLIKPTKMLWLGDEASADVHASDFDLVISCTMSPQDALAKQFKKRYLCLPCTTGKLGSRQLRTELSRIEELSELGNFKIEPSPQKILVTCPSGTDLAVGIALAIVCRFGTETGSLDLNQAAPRINKDIIKHRLSWIMISAPHVKPSRATLQSVNAFLMSD</sequence>
<dbReference type="RefSeq" id="XP_033460111.1">
    <property type="nucleotide sequence ID" value="XM_033607672.1"/>
</dbReference>
<dbReference type="Pfam" id="PF17184">
    <property type="entry name" value="Rit1_C"/>
    <property type="match status" value="1"/>
</dbReference>
<dbReference type="PIRSF" id="PIRSF007747">
    <property type="entry name" value="Ribosyl_Ptfrase"/>
    <property type="match status" value="1"/>
</dbReference>
<dbReference type="GO" id="GO:0043399">
    <property type="term" value="F:tRNA adenosine(64)-2'-O-ribosylphosphate transferase activity"/>
    <property type="evidence" value="ECO:0007669"/>
    <property type="project" value="InterPro"/>
</dbReference>
<dbReference type="AlphaFoldDB" id="A0A6J3M4W6"/>
<reference evidence="4" key="3">
    <citation type="submission" date="2025-08" db="UniProtKB">
        <authorList>
            <consortium name="RefSeq"/>
        </authorList>
    </citation>
    <scope>IDENTIFICATION</scope>
    <source>
        <strain evidence="4">CBS 342.82</strain>
    </source>
</reference>
<dbReference type="Pfam" id="PF04179">
    <property type="entry name" value="Init_tRNA_PT"/>
    <property type="match status" value="1"/>
</dbReference>
<dbReference type="GO" id="GO:0019988">
    <property type="term" value="P:charged-tRNA amino acid modification"/>
    <property type="evidence" value="ECO:0007669"/>
    <property type="project" value="InterPro"/>
</dbReference>
<keyword evidence="3" id="KW-1185">Reference proteome</keyword>
<name>A0A6J3M4W6_9PEZI</name>
<dbReference type="InterPro" id="IPR033421">
    <property type="entry name" value="Rit1_DUSP-like"/>
</dbReference>
<dbReference type="InterPro" id="IPR033449">
    <property type="entry name" value="Rit1_N"/>
</dbReference>
<dbReference type="Proteomes" id="UP000504637">
    <property type="component" value="Unplaced"/>
</dbReference>
<dbReference type="PANTHER" id="PTHR31811">
    <property type="entry name" value="TRNA A64-2'-O-RIBOSYLPHOSPHATE TRANSFERASE"/>
    <property type="match status" value="1"/>
</dbReference>
<evidence type="ECO:0000259" key="1">
    <source>
        <dbReference type="Pfam" id="PF04179"/>
    </source>
</evidence>
<protein>
    <submittedName>
        <fullName evidence="4">tRNA a64-2'-o-ribosylphosphate transferase</fullName>
    </submittedName>
</protein>
<feature type="domain" description="Rit1 DUSP-like" evidence="1">
    <location>
        <begin position="350"/>
        <end position="461"/>
    </location>
</feature>